<feature type="region of interest" description="Disordered" evidence="9">
    <location>
        <begin position="210"/>
        <end position="235"/>
    </location>
</feature>
<dbReference type="InParanoid" id="G3ASI9"/>
<sequence length="235" mass="27036">MGKAPKDNRKNNNRGKPIVVADTLNSGASKIKKKIRDIERLLAKKTNNLPADKRIEYDRALKALRVELANAQTQIKAKEIAKKYHMVRFFEKKKAVRKLKQLKKTFDEVSKTEVRKDIKKARRAVRQGEIDVAYVILFPKTEKYISLYPNPKENDQVDAKDPKAILGAKRTQERRSQFRKEVEKLMDDGKLPFSIDDALAGKTIKVDAVQQATSTQEIDAPQVKPEEEEQDEFFE</sequence>
<evidence type="ECO:0000256" key="7">
    <source>
        <dbReference type="ARBA" id="ARBA00023242"/>
    </source>
</evidence>
<dbReference type="RefSeq" id="XP_007377140.1">
    <property type="nucleotide sequence ID" value="XM_007377078.1"/>
</dbReference>
<dbReference type="InterPro" id="IPR019310">
    <property type="entry name" value="Efg1"/>
</dbReference>
<dbReference type="OMA" id="NYVKYYP"/>
<evidence type="ECO:0000256" key="9">
    <source>
        <dbReference type="SAM" id="MobiDB-lite"/>
    </source>
</evidence>
<evidence type="ECO:0000256" key="8">
    <source>
        <dbReference type="SAM" id="Coils"/>
    </source>
</evidence>
<dbReference type="PANTHER" id="PTHR33911">
    <property type="entry name" value="RRNA-PROCESSING PROTEIN EFG1"/>
    <property type="match status" value="1"/>
</dbReference>
<keyword evidence="7" id="KW-0539">Nucleus</keyword>
<evidence type="ECO:0000256" key="6">
    <source>
        <dbReference type="ARBA" id="ARBA00023054"/>
    </source>
</evidence>
<keyword evidence="11" id="KW-1185">Reference proteome</keyword>
<keyword evidence="5" id="KW-0698">rRNA processing</keyword>
<dbReference type="EMBL" id="GL996504">
    <property type="protein sequence ID" value="EGW31107.1"/>
    <property type="molecule type" value="Genomic_DNA"/>
</dbReference>
<dbReference type="Pfam" id="PF10153">
    <property type="entry name" value="Efg1"/>
    <property type="match status" value="1"/>
</dbReference>
<comment type="subcellular location">
    <subcellularLocation>
        <location evidence="1">Nucleus</location>
        <location evidence="1">Nucleolus</location>
    </subcellularLocation>
</comment>
<proteinExistence type="inferred from homology"/>
<protein>
    <recommendedName>
        <fullName evidence="3">rRNA-processing protein EFG1</fullName>
    </recommendedName>
    <alternativeName>
        <fullName evidence="4">rRNA-processing protein efg1</fullName>
    </alternativeName>
</protein>
<reference evidence="10 11" key="1">
    <citation type="journal article" date="2011" name="Proc. Natl. Acad. Sci. U.S.A.">
        <title>Comparative genomics of xylose-fermenting fungi for enhanced biofuel production.</title>
        <authorList>
            <person name="Wohlbach D.J."/>
            <person name="Kuo A."/>
            <person name="Sato T.K."/>
            <person name="Potts K.M."/>
            <person name="Salamov A.A."/>
            <person name="LaButti K.M."/>
            <person name="Sun H."/>
            <person name="Clum A."/>
            <person name="Pangilinan J.L."/>
            <person name="Lindquist E.A."/>
            <person name="Lucas S."/>
            <person name="Lapidus A."/>
            <person name="Jin M."/>
            <person name="Gunawan C."/>
            <person name="Balan V."/>
            <person name="Dale B.E."/>
            <person name="Jeffries T.W."/>
            <person name="Zinkel R."/>
            <person name="Barry K.W."/>
            <person name="Grigoriev I.V."/>
            <person name="Gasch A.P."/>
        </authorList>
    </citation>
    <scope>NUCLEOTIDE SEQUENCE [LARGE SCALE GENOMIC DNA]</scope>
    <source>
        <strain evidence="11">NRRL Y-27907 / 11-Y1</strain>
    </source>
</reference>
<feature type="compositionally biased region" description="Acidic residues" evidence="9">
    <location>
        <begin position="226"/>
        <end position="235"/>
    </location>
</feature>
<dbReference type="GO" id="GO:0000462">
    <property type="term" value="P:maturation of SSU-rRNA from tricistronic rRNA transcript (SSU-rRNA, 5.8S rRNA, LSU-rRNA)"/>
    <property type="evidence" value="ECO:0007669"/>
    <property type="project" value="TreeGrafter"/>
</dbReference>
<name>G3ASI9_SPAPN</name>
<dbReference type="OrthoDB" id="47732at2759"/>
<feature type="coiled-coil region" evidence="8">
    <location>
        <begin position="28"/>
        <end position="112"/>
    </location>
</feature>
<evidence type="ECO:0000256" key="4">
    <source>
        <dbReference type="ARBA" id="ARBA00019827"/>
    </source>
</evidence>
<evidence type="ECO:0000256" key="1">
    <source>
        <dbReference type="ARBA" id="ARBA00004604"/>
    </source>
</evidence>
<dbReference type="InterPro" id="IPR050786">
    <property type="entry name" value="EFG1_rRNA-proc"/>
</dbReference>
<evidence type="ECO:0000313" key="11">
    <source>
        <dbReference type="Proteomes" id="UP000000709"/>
    </source>
</evidence>
<dbReference type="Proteomes" id="UP000000709">
    <property type="component" value="Unassembled WGS sequence"/>
</dbReference>
<evidence type="ECO:0000256" key="3">
    <source>
        <dbReference type="ARBA" id="ARBA00018689"/>
    </source>
</evidence>
<dbReference type="STRING" id="619300.G3ASI9"/>
<dbReference type="eggNOG" id="KOG4484">
    <property type="taxonomic scope" value="Eukaryota"/>
</dbReference>
<evidence type="ECO:0000256" key="2">
    <source>
        <dbReference type="ARBA" id="ARBA00006916"/>
    </source>
</evidence>
<dbReference type="KEGG" id="spaa:SPAPADRAFT_57011"/>
<dbReference type="GO" id="GO:0030688">
    <property type="term" value="C:preribosome, small subunit precursor"/>
    <property type="evidence" value="ECO:0007669"/>
    <property type="project" value="TreeGrafter"/>
</dbReference>
<keyword evidence="6 8" id="KW-0175">Coiled coil</keyword>
<comment type="similarity">
    <text evidence="2">Belongs to the EFG1 family.</text>
</comment>
<dbReference type="PANTHER" id="PTHR33911:SF1">
    <property type="entry name" value="RRNA-PROCESSING PROTEIN EFG1"/>
    <property type="match status" value="1"/>
</dbReference>
<dbReference type="AlphaFoldDB" id="G3ASI9"/>
<dbReference type="GO" id="GO:0005730">
    <property type="term" value="C:nucleolus"/>
    <property type="evidence" value="ECO:0007669"/>
    <property type="project" value="UniProtKB-SubCell"/>
</dbReference>
<dbReference type="FunCoup" id="G3ASI9">
    <property type="interactions" value="189"/>
</dbReference>
<accession>G3ASI9</accession>
<gene>
    <name evidence="10" type="ORF">SPAPADRAFT_57011</name>
</gene>
<evidence type="ECO:0000313" key="10">
    <source>
        <dbReference type="EMBL" id="EGW31107.1"/>
    </source>
</evidence>
<evidence type="ECO:0000256" key="5">
    <source>
        <dbReference type="ARBA" id="ARBA00022552"/>
    </source>
</evidence>
<organism evidence="11">
    <name type="scientific">Spathaspora passalidarum (strain NRRL Y-27907 / 11-Y1)</name>
    <dbReference type="NCBI Taxonomy" id="619300"/>
    <lineage>
        <taxon>Eukaryota</taxon>
        <taxon>Fungi</taxon>
        <taxon>Dikarya</taxon>
        <taxon>Ascomycota</taxon>
        <taxon>Saccharomycotina</taxon>
        <taxon>Pichiomycetes</taxon>
        <taxon>Debaryomycetaceae</taxon>
        <taxon>Spathaspora</taxon>
    </lineage>
</organism>
<dbReference type="HOGENOM" id="CLU_066912_2_0_1"/>
<dbReference type="GeneID" id="18872090"/>